<feature type="domain" description="Fatty acid hydroxylase" evidence="6">
    <location>
        <begin position="115"/>
        <end position="246"/>
    </location>
</feature>
<dbReference type="InterPro" id="IPR050307">
    <property type="entry name" value="Sterol_Desaturase_Related"/>
</dbReference>
<dbReference type="EMBL" id="VRMN01000002">
    <property type="protein sequence ID" value="KAA8496857.1"/>
    <property type="molecule type" value="Genomic_DNA"/>
</dbReference>
<evidence type="ECO:0000256" key="1">
    <source>
        <dbReference type="ARBA" id="ARBA00004370"/>
    </source>
</evidence>
<feature type="transmembrane region" description="Helical" evidence="5">
    <location>
        <begin position="105"/>
        <end position="128"/>
    </location>
</feature>
<dbReference type="GO" id="GO:0005506">
    <property type="term" value="F:iron ion binding"/>
    <property type="evidence" value="ECO:0007669"/>
    <property type="project" value="InterPro"/>
</dbReference>
<dbReference type="AlphaFoldDB" id="A0A5J4Z2G7"/>
<feature type="transmembrane region" description="Helical" evidence="5">
    <location>
        <begin position="74"/>
        <end position="93"/>
    </location>
</feature>
<comment type="caution">
    <text evidence="7">The sequence shown here is derived from an EMBL/GenBank/DDBJ whole genome shotgun (WGS) entry which is preliminary data.</text>
</comment>
<dbReference type="OMA" id="IVHEFIY"/>
<gene>
    <name evidence="7" type="ORF">FVE85_0586</name>
</gene>
<dbReference type="OrthoDB" id="1658724at2759"/>
<protein>
    <submittedName>
        <fullName evidence="7">Methylsterol monooxygenase 2-2</fullName>
    </submittedName>
</protein>
<dbReference type="Pfam" id="PF04116">
    <property type="entry name" value="FA_hydroxylase"/>
    <property type="match status" value="1"/>
</dbReference>
<dbReference type="InterPro" id="IPR006694">
    <property type="entry name" value="Fatty_acid_hydroxylase"/>
</dbReference>
<accession>A0A5J4Z2G7</accession>
<evidence type="ECO:0000256" key="5">
    <source>
        <dbReference type="SAM" id="Phobius"/>
    </source>
</evidence>
<sequence>MAEVPGLQEAWGTLVENVPAWQLRSFGTFVLHEMFYWGSYLPFFVMDRTPYFHKWKIQDEKENDLPGQWQCFKAVMLNHMLVVFPIVMVSHLFEFLGVDAGYEVPSLITIAFQVFVCFLIEDFCFYWGHRALHTDFLYRHIHSVHHTYSAPFGIAAEYAHPLEVIFLGLSTIFGPIICRPHLLTLWVYLFFRCLQTVECHSGYDFPWSLNRWLPFYGGADFHDHHHKSYSGNYASVFIWTDYIYGTDTSYRQWKSKMAADEKKLASADCAPTDSAAKRST</sequence>
<evidence type="ECO:0000256" key="3">
    <source>
        <dbReference type="ARBA" id="ARBA00022989"/>
    </source>
</evidence>
<keyword evidence="3 5" id="KW-1133">Transmembrane helix</keyword>
<reference evidence="8" key="1">
    <citation type="journal article" date="2019" name="Nat. Commun.">
        <title>Expansion of phycobilisome linker gene families in mesophilic red algae.</title>
        <authorList>
            <person name="Lee J."/>
            <person name="Kim D."/>
            <person name="Bhattacharya D."/>
            <person name="Yoon H.S."/>
        </authorList>
    </citation>
    <scope>NUCLEOTIDE SEQUENCE [LARGE SCALE GENOMIC DNA]</scope>
    <source>
        <strain evidence="8">CCMP 1328</strain>
    </source>
</reference>
<evidence type="ECO:0000259" key="6">
    <source>
        <dbReference type="Pfam" id="PF04116"/>
    </source>
</evidence>
<comment type="subcellular location">
    <subcellularLocation>
        <location evidence="1">Membrane</location>
    </subcellularLocation>
</comment>
<keyword evidence="2 5" id="KW-0812">Transmembrane</keyword>
<dbReference type="PANTHER" id="PTHR11863">
    <property type="entry name" value="STEROL DESATURASE"/>
    <property type="match status" value="1"/>
</dbReference>
<keyword evidence="7" id="KW-0503">Monooxygenase</keyword>
<evidence type="ECO:0000313" key="8">
    <source>
        <dbReference type="Proteomes" id="UP000324585"/>
    </source>
</evidence>
<proteinExistence type="predicted"/>
<dbReference type="GO" id="GO:0016020">
    <property type="term" value="C:membrane"/>
    <property type="evidence" value="ECO:0007669"/>
    <property type="project" value="UniProtKB-SubCell"/>
</dbReference>
<evidence type="ECO:0000256" key="4">
    <source>
        <dbReference type="ARBA" id="ARBA00023136"/>
    </source>
</evidence>
<evidence type="ECO:0000256" key="2">
    <source>
        <dbReference type="ARBA" id="ARBA00022692"/>
    </source>
</evidence>
<keyword evidence="4 5" id="KW-0472">Membrane</keyword>
<evidence type="ECO:0000313" key="7">
    <source>
        <dbReference type="EMBL" id="KAA8496857.1"/>
    </source>
</evidence>
<keyword evidence="7" id="KW-0560">Oxidoreductase</keyword>
<keyword evidence="8" id="KW-1185">Reference proteome</keyword>
<dbReference type="GO" id="GO:0008610">
    <property type="term" value="P:lipid biosynthetic process"/>
    <property type="evidence" value="ECO:0007669"/>
    <property type="project" value="InterPro"/>
</dbReference>
<name>A0A5J4Z2G7_PORPP</name>
<dbReference type="GO" id="GO:0004497">
    <property type="term" value="F:monooxygenase activity"/>
    <property type="evidence" value="ECO:0007669"/>
    <property type="project" value="UniProtKB-KW"/>
</dbReference>
<dbReference type="Proteomes" id="UP000324585">
    <property type="component" value="Unassembled WGS sequence"/>
</dbReference>
<organism evidence="7 8">
    <name type="scientific">Porphyridium purpureum</name>
    <name type="common">Red alga</name>
    <name type="synonym">Porphyridium cruentum</name>
    <dbReference type="NCBI Taxonomy" id="35688"/>
    <lineage>
        <taxon>Eukaryota</taxon>
        <taxon>Rhodophyta</taxon>
        <taxon>Bangiophyceae</taxon>
        <taxon>Porphyridiales</taxon>
        <taxon>Porphyridiaceae</taxon>
        <taxon>Porphyridium</taxon>
    </lineage>
</organism>